<evidence type="ECO:0000313" key="11">
    <source>
        <dbReference type="EMBL" id="KAK7804687.1"/>
    </source>
</evidence>
<dbReference type="GO" id="GO:0021796">
    <property type="term" value="P:cerebral cortex regionalization"/>
    <property type="evidence" value="ECO:0007669"/>
    <property type="project" value="UniProtKB-ARBA"/>
</dbReference>
<dbReference type="FunFam" id="1.10.10.60:FF:000299">
    <property type="entry name" value="Empty spiracles homeobox 3"/>
    <property type="match status" value="1"/>
</dbReference>
<keyword evidence="3" id="KW-0217">Developmental protein</keyword>
<reference evidence="11 12" key="1">
    <citation type="journal article" date="2023" name="bioRxiv">
        <title>Conserved and derived expression patterns and positive selection on dental genes reveal complex evolutionary context of ever-growing rodent molars.</title>
        <authorList>
            <person name="Calamari Z.T."/>
            <person name="Song A."/>
            <person name="Cohen E."/>
            <person name="Akter M."/>
            <person name="Roy R.D."/>
            <person name="Hallikas O."/>
            <person name="Christensen M.M."/>
            <person name="Li P."/>
            <person name="Marangoni P."/>
            <person name="Jernvall J."/>
            <person name="Klein O.D."/>
        </authorList>
    </citation>
    <scope>NUCLEOTIDE SEQUENCE [LARGE SCALE GENOMIC DNA]</scope>
    <source>
        <strain evidence="11">V071</strain>
    </source>
</reference>
<feature type="domain" description="Homeobox" evidence="10">
    <location>
        <begin position="305"/>
        <end position="365"/>
    </location>
</feature>
<dbReference type="EMBL" id="JBBHLL010000367">
    <property type="protein sequence ID" value="KAK7804687.1"/>
    <property type="molecule type" value="Genomic_DNA"/>
</dbReference>
<gene>
    <name evidence="11" type="ORF">U0070_026298</name>
</gene>
<comment type="similarity">
    <text evidence="2">Belongs to the EMX homeobox family.</text>
</comment>
<dbReference type="GO" id="GO:0000981">
    <property type="term" value="F:DNA-binding transcription factor activity, RNA polymerase II-specific"/>
    <property type="evidence" value="ECO:0007669"/>
    <property type="project" value="InterPro"/>
</dbReference>
<comment type="subcellular location">
    <subcellularLocation>
        <location evidence="1 7 8">Nucleus</location>
    </subcellularLocation>
</comment>
<dbReference type="InterPro" id="IPR017970">
    <property type="entry name" value="Homeobox_CS"/>
</dbReference>
<dbReference type="InterPro" id="IPR001356">
    <property type="entry name" value="HD"/>
</dbReference>
<dbReference type="SMART" id="SM00389">
    <property type="entry name" value="HOX"/>
    <property type="match status" value="1"/>
</dbReference>
<dbReference type="Proteomes" id="UP001488838">
    <property type="component" value="Unassembled WGS sequence"/>
</dbReference>
<dbReference type="GO" id="GO:0030182">
    <property type="term" value="P:neuron differentiation"/>
    <property type="evidence" value="ECO:0007669"/>
    <property type="project" value="TreeGrafter"/>
</dbReference>
<feature type="compositionally biased region" description="Basic and acidic residues" evidence="9">
    <location>
        <begin position="365"/>
        <end position="378"/>
    </location>
</feature>
<dbReference type="SUPFAM" id="SSF46689">
    <property type="entry name" value="Homeodomain-like"/>
    <property type="match status" value="1"/>
</dbReference>
<keyword evidence="12" id="KW-1185">Reference proteome</keyword>
<dbReference type="AlphaFoldDB" id="A0AAW0HRG7"/>
<evidence type="ECO:0000256" key="8">
    <source>
        <dbReference type="RuleBase" id="RU000682"/>
    </source>
</evidence>
<accession>A0AAW0HRG7</accession>
<comment type="caution">
    <text evidence="11">The sequence shown here is derived from an EMBL/GenBank/DDBJ whole genome shotgun (WGS) entry which is preliminary data.</text>
</comment>
<dbReference type="Gene3D" id="1.10.10.60">
    <property type="entry name" value="Homeodomain-like"/>
    <property type="match status" value="1"/>
</dbReference>
<evidence type="ECO:0000256" key="9">
    <source>
        <dbReference type="SAM" id="MobiDB-lite"/>
    </source>
</evidence>
<proteinExistence type="inferred from homology"/>
<dbReference type="Pfam" id="PF00046">
    <property type="entry name" value="Homeodomain"/>
    <property type="match status" value="1"/>
</dbReference>
<evidence type="ECO:0000256" key="2">
    <source>
        <dbReference type="ARBA" id="ARBA00007397"/>
    </source>
</evidence>
<keyword evidence="4 7" id="KW-0238">DNA-binding</keyword>
<keyword evidence="6 7" id="KW-0539">Nucleus</keyword>
<dbReference type="PROSITE" id="PS00027">
    <property type="entry name" value="HOMEOBOX_1"/>
    <property type="match status" value="1"/>
</dbReference>
<dbReference type="GO" id="GO:0005634">
    <property type="term" value="C:nucleus"/>
    <property type="evidence" value="ECO:0007669"/>
    <property type="project" value="UniProtKB-SubCell"/>
</dbReference>
<dbReference type="CDD" id="cd00086">
    <property type="entry name" value="homeodomain"/>
    <property type="match status" value="1"/>
</dbReference>
<keyword evidence="5 7" id="KW-0371">Homeobox</keyword>
<evidence type="ECO:0000256" key="4">
    <source>
        <dbReference type="ARBA" id="ARBA00023125"/>
    </source>
</evidence>
<dbReference type="PANTHER" id="PTHR24339:SF26">
    <property type="entry name" value="HOMEOBOX PROTEIN EMX1"/>
    <property type="match status" value="1"/>
</dbReference>
<dbReference type="PANTHER" id="PTHR24339">
    <property type="entry name" value="HOMEOBOX PROTEIN EMX-RELATED"/>
    <property type="match status" value="1"/>
</dbReference>
<name>A0AAW0HRG7_MYOGA</name>
<dbReference type="PRINTS" id="PR00024">
    <property type="entry name" value="HOMEOBOX"/>
</dbReference>
<protein>
    <recommendedName>
        <fullName evidence="10">Homeobox domain-containing protein</fullName>
    </recommendedName>
</protein>
<sequence>ARLRWQLKGRGKKSSCREGGVGLGGEIECQCSSPVFAFDWGPHPLPPSIAPPRPAPHLGAGERRPMGERGAAWAVAESCPLGRGDHAPGRAQWLNSVLGLSHAPRRSAPGSPARAERGRAGGRGRAAAPGNRAHSRAPLPRSASAAAIMFQPAAKRGFTIESLVAKDGGSGGSPGSGGAGSHPLAVAASEEPLRPTALNYPHPSAAEAAFVSGFPAAAAAGAGRSLYGGPELVFPETMNHPALTVHPAHQLGASSLQPPHSFFGAQHRDPLHFYPWVLRNRFFGHRFQASDVPQDGLLLHGPFARKPKRIRTAFSPSQLLRLERAFEKNHYVVGAERKQLAGSLSLSETQVKVWFQNRRTKYKRQKLEEEGPESEQKKKGSHHINRWRIATKQANGEDIDVTSND</sequence>
<dbReference type="InterPro" id="IPR020479">
    <property type="entry name" value="HD_metazoa"/>
</dbReference>
<feature type="region of interest" description="Disordered" evidence="9">
    <location>
        <begin position="364"/>
        <end position="405"/>
    </location>
</feature>
<evidence type="ECO:0000256" key="3">
    <source>
        <dbReference type="ARBA" id="ARBA00022473"/>
    </source>
</evidence>
<feature type="compositionally biased region" description="Low complexity" evidence="9">
    <location>
        <begin position="125"/>
        <end position="140"/>
    </location>
</feature>
<feature type="region of interest" description="Disordered" evidence="9">
    <location>
        <begin position="101"/>
        <end position="140"/>
    </location>
</feature>
<evidence type="ECO:0000313" key="12">
    <source>
        <dbReference type="Proteomes" id="UP001488838"/>
    </source>
</evidence>
<evidence type="ECO:0000256" key="7">
    <source>
        <dbReference type="PROSITE-ProRule" id="PRU00108"/>
    </source>
</evidence>
<dbReference type="GO" id="GO:0000978">
    <property type="term" value="F:RNA polymerase II cis-regulatory region sequence-specific DNA binding"/>
    <property type="evidence" value="ECO:0007669"/>
    <property type="project" value="TreeGrafter"/>
</dbReference>
<evidence type="ECO:0000256" key="1">
    <source>
        <dbReference type="ARBA" id="ARBA00004123"/>
    </source>
</evidence>
<organism evidence="11 12">
    <name type="scientific">Myodes glareolus</name>
    <name type="common">Bank vole</name>
    <name type="synonym">Clethrionomys glareolus</name>
    <dbReference type="NCBI Taxonomy" id="447135"/>
    <lineage>
        <taxon>Eukaryota</taxon>
        <taxon>Metazoa</taxon>
        <taxon>Chordata</taxon>
        <taxon>Craniata</taxon>
        <taxon>Vertebrata</taxon>
        <taxon>Euteleostomi</taxon>
        <taxon>Mammalia</taxon>
        <taxon>Eutheria</taxon>
        <taxon>Euarchontoglires</taxon>
        <taxon>Glires</taxon>
        <taxon>Rodentia</taxon>
        <taxon>Myomorpha</taxon>
        <taxon>Muroidea</taxon>
        <taxon>Cricetidae</taxon>
        <taxon>Arvicolinae</taxon>
        <taxon>Myodes</taxon>
    </lineage>
</organism>
<evidence type="ECO:0000259" key="10">
    <source>
        <dbReference type="PROSITE" id="PS50071"/>
    </source>
</evidence>
<feature type="non-terminal residue" evidence="11">
    <location>
        <position position="1"/>
    </location>
</feature>
<evidence type="ECO:0000256" key="6">
    <source>
        <dbReference type="ARBA" id="ARBA00023242"/>
    </source>
</evidence>
<feature type="DNA-binding region" description="Homeobox" evidence="7">
    <location>
        <begin position="307"/>
        <end position="366"/>
    </location>
</feature>
<dbReference type="PROSITE" id="PS50071">
    <property type="entry name" value="HOMEOBOX_2"/>
    <property type="match status" value="1"/>
</dbReference>
<dbReference type="InterPro" id="IPR009057">
    <property type="entry name" value="Homeodomain-like_sf"/>
</dbReference>
<evidence type="ECO:0000256" key="5">
    <source>
        <dbReference type="ARBA" id="ARBA00023155"/>
    </source>
</evidence>
<dbReference type="InterPro" id="IPR050877">
    <property type="entry name" value="EMX-VAX-Noto_Homeobox_TFs"/>
</dbReference>